<organism evidence="1 2">
    <name type="scientific">Galeopterus variegatus</name>
    <name type="common">Malayan flying lemur</name>
    <name type="synonym">Cynocephalus variegatus</name>
    <dbReference type="NCBI Taxonomy" id="482537"/>
    <lineage>
        <taxon>Eukaryota</taxon>
        <taxon>Metazoa</taxon>
        <taxon>Chordata</taxon>
        <taxon>Craniata</taxon>
        <taxon>Vertebrata</taxon>
        <taxon>Euteleostomi</taxon>
        <taxon>Mammalia</taxon>
        <taxon>Eutheria</taxon>
        <taxon>Euarchontoglires</taxon>
        <taxon>Dermoptera</taxon>
        <taxon>Cynocephalidae</taxon>
        <taxon>Galeopterus</taxon>
    </lineage>
</organism>
<dbReference type="RefSeq" id="XP_008563330.1">
    <property type="nucleotide sequence ID" value="XM_008565108.1"/>
</dbReference>
<evidence type="ECO:0000313" key="1">
    <source>
        <dbReference type="Proteomes" id="UP000694923"/>
    </source>
</evidence>
<dbReference type="GeneID" id="103583931"/>
<name>A0ABM0Q4N9_GALVR</name>
<proteinExistence type="predicted"/>
<accession>A0ABM0Q4N9</accession>
<dbReference type="Proteomes" id="UP000694923">
    <property type="component" value="Unplaced"/>
</dbReference>
<keyword evidence="1" id="KW-1185">Reference proteome</keyword>
<reference evidence="2" key="1">
    <citation type="submission" date="2025-08" db="UniProtKB">
        <authorList>
            <consortium name="RefSeq"/>
        </authorList>
    </citation>
    <scope>IDENTIFICATION</scope>
</reference>
<evidence type="ECO:0000313" key="2">
    <source>
        <dbReference type="RefSeq" id="XP_008563330.1"/>
    </source>
</evidence>
<protein>
    <submittedName>
        <fullName evidence="2">Glutamyl-tRNA(Gln) amidotransferase subunit B, mitochondrial-like</fullName>
    </submittedName>
</protein>
<gene>
    <name evidence="2" type="primary">LOC103583931</name>
</gene>
<sequence>FMPEPNLPPLLLYDATSLPAGTDSQQVINIDQIRERLPELPRVTRERLIQQYGMLPEHGFALLRMRGQGPRLLSLKDINYLLHSASDKLDKRQTFELMYNEPRLPGCFFAQNCDFREESASI</sequence>
<feature type="non-terminal residue" evidence="2">
    <location>
        <position position="1"/>
    </location>
</feature>